<feature type="domain" description="HNH nuclease" evidence="1">
    <location>
        <begin position="25"/>
        <end position="71"/>
    </location>
</feature>
<comment type="caution">
    <text evidence="2">The sequence shown here is derived from an EMBL/GenBank/DDBJ whole genome shotgun (WGS) entry which is preliminary data.</text>
</comment>
<dbReference type="EMBL" id="SMTF01000001">
    <property type="protein sequence ID" value="TDK28768.1"/>
    <property type="molecule type" value="Genomic_DNA"/>
</dbReference>
<dbReference type="InterPro" id="IPR003615">
    <property type="entry name" value="HNH_nuc"/>
</dbReference>
<name>A0A4R5U4V4_9GAMM</name>
<dbReference type="OrthoDB" id="529575at2"/>
<organism evidence="2 3">
    <name type="scientific">Luteimonas aestuarii</name>
    <dbReference type="NCBI Taxonomy" id="453837"/>
    <lineage>
        <taxon>Bacteria</taxon>
        <taxon>Pseudomonadati</taxon>
        <taxon>Pseudomonadota</taxon>
        <taxon>Gammaproteobacteria</taxon>
        <taxon>Lysobacterales</taxon>
        <taxon>Lysobacteraceae</taxon>
        <taxon>Luteimonas</taxon>
    </lineage>
</organism>
<dbReference type="AlphaFoldDB" id="A0A4R5U4V4"/>
<evidence type="ECO:0000313" key="2">
    <source>
        <dbReference type="EMBL" id="TDK28768.1"/>
    </source>
</evidence>
<protein>
    <submittedName>
        <fullName evidence="2">HNH endonuclease</fullName>
    </submittedName>
</protein>
<keyword evidence="2" id="KW-0378">Hydrolase</keyword>
<keyword evidence="3" id="KW-1185">Reference proteome</keyword>
<proteinExistence type="predicted"/>
<dbReference type="Pfam" id="PF13391">
    <property type="entry name" value="HNH_2"/>
    <property type="match status" value="1"/>
</dbReference>
<sequence length="129" mass="14176">MRAVAQRRGQPLFRARLLDAYEGKCAITGCSALEVLEAAHVLPYRGDHTNRVDNGLLLRADLHTLFDCQLLWITAENTVALAPALLATDYVSLQGQALRLPASRANHPNPAHLAEHARACHARHLLQSD</sequence>
<dbReference type="Proteomes" id="UP000294796">
    <property type="component" value="Unassembled WGS sequence"/>
</dbReference>
<keyword evidence="2" id="KW-0540">Nuclease</keyword>
<accession>A0A4R5U4V4</accession>
<reference evidence="2 3" key="1">
    <citation type="submission" date="2019-03" db="EMBL/GenBank/DDBJ databases">
        <title>Luteimonas zhaokaii sp.nov., isolated from the rectal contents of Plateau pika in Yushu, Qinghai Province, China.</title>
        <authorList>
            <person name="Zhang G."/>
        </authorList>
    </citation>
    <scope>NUCLEOTIDE SEQUENCE [LARGE SCALE GENOMIC DNA]</scope>
    <source>
        <strain evidence="2 3">B9</strain>
    </source>
</reference>
<dbReference type="GO" id="GO:0004519">
    <property type="term" value="F:endonuclease activity"/>
    <property type="evidence" value="ECO:0007669"/>
    <property type="project" value="UniProtKB-KW"/>
</dbReference>
<gene>
    <name evidence="2" type="ORF">E2F46_01410</name>
</gene>
<evidence type="ECO:0000259" key="1">
    <source>
        <dbReference type="Pfam" id="PF13391"/>
    </source>
</evidence>
<evidence type="ECO:0000313" key="3">
    <source>
        <dbReference type="Proteomes" id="UP000294796"/>
    </source>
</evidence>
<keyword evidence="2" id="KW-0255">Endonuclease</keyword>